<keyword evidence="2" id="KW-0812">Transmembrane</keyword>
<protein>
    <submittedName>
        <fullName evidence="3">Uncharacterized protein</fullName>
    </submittedName>
</protein>
<proteinExistence type="predicted"/>
<keyword evidence="2" id="KW-0472">Membrane</keyword>
<gene>
    <name evidence="3" type="ORF">BU23DRAFT_88289</name>
</gene>
<evidence type="ECO:0000256" key="1">
    <source>
        <dbReference type="SAM" id="MobiDB-lite"/>
    </source>
</evidence>
<evidence type="ECO:0000313" key="3">
    <source>
        <dbReference type="EMBL" id="KAF1975104.1"/>
    </source>
</evidence>
<dbReference type="OrthoDB" id="3783900at2759"/>
<evidence type="ECO:0000313" key="4">
    <source>
        <dbReference type="Proteomes" id="UP000800036"/>
    </source>
</evidence>
<name>A0A6A5VD75_9PLEO</name>
<organism evidence="3 4">
    <name type="scientific">Bimuria novae-zelandiae CBS 107.79</name>
    <dbReference type="NCBI Taxonomy" id="1447943"/>
    <lineage>
        <taxon>Eukaryota</taxon>
        <taxon>Fungi</taxon>
        <taxon>Dikarya</taxon>
        <taxon>Ascomycota</taxon>
        <taxon>Pezizomycotina</taxon>
        <taxon>Dothideomycetes</taxon>
        <taxon>Pleosporomycetidae</taxon>
        <taxon>Pleosporales</taxon>
        <taxon>Massarineae</taxon>
        <taxon>Didymosphaeriaceae</taxon>
        <taxon>Bimuria</taxon>
    </lineage>
</organism>
<reference evidence="3" key="1">
    <citation type="journal article" date="2020" name="Stud. Mycol.">
        <title>101 Dothideomycetes genomes: a test case for predicting lifestyles and emergence of pathogens.</title>
        <authorList>
            <person name="Haridas S."/>
            <person name="Albert R."/>
            <person name="Binder M."/>
            <person name="Bloem J."/>
            <person name="Labutti K."/>
            <person name="Salamov A."/>
            <person name="Andreopoulos B."/>
            <person name="Baker S."/>
            <person name="Barry K."/>
            <person name="Bills G."/>
            <person name="Bluhm B."/>
            <person name="Cannon C."/>
            <person name="Castanera R."/>
            <person name="Culley D."/>
            <person name="Daum C."/>
            <person name="Ezra D."/>
            <person name="Gonzalez J."/>
            <person name="Henrissat B."/>
            <person name="Kuo A."/>
            <person name="Liang C."/>
            <person name="Lipzen A."/>
            <person name="Lutzoni F."/>
            <person name="Magnuson J."/>
            <person name="Mondo S."/>
            <person name="Nolan M."/>
            <person name="Ohm R."/>
            <person name="Pangilinan J."/>
            <person name="Park H.-J."/>
            <person name="Ramirez L."/>
            <person name="Alfaro M."/>
            <person name="Sun H."/>
            <person name="Tritt A."/>
            <person name="Yoshinaga Y."/>
            <person name="Zwiers L.-H."/>
            <person name="Turgeon B."/>
            <person name="Goodwin S."/>
            <person name="Spatafora J."/>
            <person name="Crous P."/>
            <person name="Grigoriev I."/>
        </authorList>
    </citation>
    <scope>NUCLEOTIDE SEQUENCE</scope>
    <source>
        <strain evidence="3">CBS 107.79</strain>
    </source>
</reference>
<feature type="transmembrane region" description="Helical" evidence="2">
    <location>
        <begin position="6"/>
        <end position="27"/>
    </location>
</feature>
<dbReference type="AlphaFoldDB" id="A0A6A5VD75"/>
<dbReference type="EMBL" id="ML976672">
    <property type="protein sequence ID" value="KAF1975104.1"/>
    <property type="molecule type" value="Genomic_DNA"/>
</dbReference>
<keyword evidence="2" id="KW-1133">Transmembrane helix</keyword>
<feature type="region of interest" description="Disordered" evidence="1">
    <location>
        <begin position="82"/>
        <end position="104"/>
    </location>
</feature>
<accession>A0A6A5VD75</accession>
<evidence type="ECO:0000256" key="2">
    <source>
        <dbReference type="SAM" id="Phobius"/>
    </source>
</evidence>
<keyword evidence="4" id="KW-1185">Reference proteome</keyword>
<dbReference type="Proteomes" id="UP000800036">
    <property type="component" value="Unassembled WGS sequence"/>
</dbReference>
<sequence length="164" mass="18518">MSPRPLAGVQLHGFLFGTMIVCLLLLWSCPLIDSSPAPAPHLQYVHQLSQCIQLVPDSHDLPRQVVDTNPVPDPYVETHYPLNSMSSRNPDNHEPLSLEPMSPWKDNARSQMIDDFDPAPWIVCLSRSLNCNRCPQGHRCTLTRAPSLPRFFHLPPSRRPSLQV</sequence>